<dbReference type="RefSeq" id="WP_184585767.1">
    <property type="nucleotide sequence ID" value="NZ_JACHLI010000001.1"/>
</dbReference>
<dbReference type="InterPro" id="IPR041311">
    <property type="entry name" value="LPD29"/>
</dbReference>
<dbReference type="InterPro" id="IPR040631">
    <property type="entry name" value="LPD30"/>
</dbReference>
<evidence type="ECO:0000259" key="2">
    <source>
        <dbReference type="Pfam" id="PF18850"/>
    </source>
</evidence>
<feature type="domain" description="Large polyvalent protein associated" evidence="2">
    <location>
        <begin position="8"/>
        <end position="123"/>
    </location>
</feature>
<proteinExistence type="predicted"/>
<dbReference type="Pfam" id="PF18847">
    <property type="entry name" value="LPD29"/>
    <property type="match status" value="1"/>
</dbReference>
<reference evidence="3 4" key="1">
    <citation type="submission" date="2020-08" db="EMBL/GenBank/DDBJ databases">
        <title>Functional genomics of gut bacteria from endangered species of beetles.</title>
        <authorList>
            <person name="Carlos-Shanley C."/>
        </authorList>
    </citation>
    <scope>NUCLEOTIDE SEQUENCE [LARGE SCALE GENOMIC DNA]</scope>
    <source>
        <strain evidence="3 4">S00179</strain>
    </source>
</reference>
<comment type="caution">
    <text evidence="3">The sequence shown here is derived from an EMBL/GenBank/DDBJ whole genome shotgun (WGS) entry which is preliminary data.</text>
</comment>
<dbReference type="Proteomes" id="UP000566995">
    <property type="component" value="Unassembled WGS sequence"/>
</dbReference>
<dbReference type="Pfam" id="PF18850">
    <property type="entry name" value="LPD30"/>
    <property type="match status" value="1"/>
</dbReference>
<evidence type="ECO:0000259" key="1">
    <source>
        <dbReference type="Pfam" id="PF18847"/>
    </source>
</evidence>
<sequence>MKSNTALQVQIGTVISWGVFNTGRGVVYAIHGEQKPDNVKHLGGGVVSMGGNADFDIVFETGGRADRVPECILRGVQWEIFEEVVPQEEIDRLLANADEHAAKNKAKAEAESKAFAEAIDGLRTDKAIKYLTPISDPYDMNGAAKNVRATLKQYFPKVKFSVRRDSFTLRVSWTDGPTAKQVDEILAPFKTGGFDPYQDMATSQDTPFSVVYGGFEYLFTSRETSLELIEKAIAKVYERFAGNLRDTKRYTAEEYRKGGLRMVEIPHLFKSLGEYIEETIRETAA</sequence>
<evidence type="ECO:0000313" key="3">
    <source>
        <dbReference type="EMBL" id="MBB4861507.1"/>
    </source>
</evidence>
<accession>A0A7W7KET0</accession>
<dbReference type="EMBL" id="JACHLI010000001">
    <property type="protein sequence ID" value="MBB4861507.1"/>
    <property type="molecule type" value="Genomic_DNA"/>
</dbReference>
<evidence type="ECO:0008006" key="5">
    <source>
        <dbReference type="Google" id="ProtNLM"/>
    </source>
</evidence>
<dbReference type="AlphaFoldDB" id="A0A7W7KET0"/>
<protein>
    <recommendedName>
        <fullName evidence="5">Large polyvalent protein associated domain-containing protein</fullName>
    </recommendedName>
</protein>
<evidence type="ECO:0000313" key="4">
    <source>
        <dbReference type="Proteomes" id="UP000566995"/>
    </source>
</evidence>
<gene>
    <name evidence="3" type="ORF">HNP46_000318</name>
</gene>
<name>A0A7W7KET0_PSENT</name>
<organism evidence="3 4">
    <name type="scientific">Pseudomonas nitroreducens</name>
    <dbReference type="NCBI Taxonomy" id="46680"/>
    <lineage>
        <taxon>Bacteria</taxon>
        <taxon>Pseudomonadati</taxon>
        <taxon>Pseudomonadota</taxon>
        <taxon>Gammaproteobacteria</taxon>
        <taxon>Pseudomonadales</taxon>
        <taxon>Pseudomonadaceae</taxon>
        <taxon>Pseudomonas</taxon>
    </lineage>
</organism>
<feature type="domain" description="Large polyvalent protein associated" evidence="1">
    <location>
        <begin position="142"/>
        <end position="224"/>
    </location>
</feature>